<gene>
    <name evidence="3" type="primary">LOC107770429</name>
</gene>
<dbReference type="AlphaFoldDB" id="A0A1S3XZ93"/>
<dbReference type="GO" id="GO:0003676">
    <property type="term" value="F:nucleic acid binding"/>
    <property type="evidence" value="ECO:0007669"/>
    <property type="project" value="InterPro"/>
</dbReference>
<organism evidence="2 3">
    <name type="scientific">Nicotiana tabacum</name>
    <name type="common">Common tobacco</name>
    <dbReference type="NCBI Taxonomy" id="4097"/>
    <lineage>
        <taxon>Eukaryota</taxon>
        <taxon>Viridiplantae</taxon>
        <taxon>Streptophyta</taxon>
        <taxon>Embryophyta</taxon>
        <taxon>Tracheophyta</taxon>
        <taxon>Spermatophyta</taxon>
        <taxon>Magnoliopsida</taxon>
        <taxon>eudicotyledons</taxon>
        <taxon>Gunneridae</taxon>
        <taxon>Pentapetalae</taxon>
        <taxon>asterids</taxon>
        <taxon>lamiids</taxon>
        <taxon>Solanales</taxon>
        <taxon>Solanaceae</taxon>
        <taxon>Nicotianoideae</taxon>
        <taxon>Nicotianeae</taxon>
        <taxon>Nicotiana</taxon>
    </lineage>
</organism>
<dbReference type="RefSeq" id="XP_016445225.1">
    <property type="nucleotide sequence ID" value="XM_016589739.1"/>
</dbReference>
<sequence length="420" mass="47790">MAANYHDQCGGLQRDLCSGEVREIGREKGGLYIVKKDPNKKLQLSVMNVVVSQDKEDNILWHMRLGHALISTMKNMKSLQNKLSNANGPYKISTHDKKQFFLTIVDDMSRFTWIYLLKFKSDVFVVLKVFLVMIRTQFNAITKIIRTDNGGKSPFELLYAKPTVVEHLKVFGCLCYAVNLPKGDKFIARAKAVVFLGYSVTQKGYKLLDLETKQLFVSRDVVFKEHIFPFQQTAKFSYPSSIGYSSTAHDMERLQDHEVVDYEVYEEAYSVDTHERSENSVDGEADATHDEPIDDIVNNNSEPAEDTHAMTKGEAALPPTLTDTPTNITEGIIETGHTIPTLRKLARISKTPLWLQDFVTSKKDNGATLHTLADCICYDHVSKKYKRYLTKQSTLTEPQSFKEASQDDDWINAMKLEIRH</sequence>
<dbReference type="SUPFAM" id="SSF53098">
    <property type="entry name" value="Ribonuclease H-like"/>
    <property type="match status" value="1"/>
</dbReference>
<dbReference type="InterPro" id="IPR057670">
    <property type="entry name" value="SH3_retrovirus"/>
</dbReference>
<accession>A0A1S3XZ93</accession>
<dbReference type="Proteomes" id="UP000790787">
    <property type="component" value="Chromosome 16"/>
</dbReference>
<reference evidence="2" key="1">
    <citation type="journal article" date="2014" name="Nat. Commun.">
        <title>The tobacco genome sequence and its comparison with those of tomato and potato.</title>
        <authorList>
            <person name="Sierro N."/>
            <person name="Battey J.N."/>
            <person name="Ouadi S."/>
            <person name="Bakaher N."/>
            <person name="Bovet L."/>
            <person name="Willig A."/>
            <person name="Goepfert S."/>
            <person name="Peitsch M.C."/>
            <person name="Ivanov N.V."/>
        </authorList>
    </citation>
    <scope>NUCLEOTIDE SEQUENCE [LARGE SCALE GENOMIC DNA]</scope>
</reference>
<dbReference type="Gene3D" id="3.30.420.10">
    <property type="entry name" value="Ribonuclease H-like superfamily/Ribonuclease H"/>
    <property type="match status" value="1"/>
</dbReference>
<dbReference type="KEGG" id="nta:107770429"/>
<evidence type="ECO:0000259" key="1">
    <source>
        <dbReference type="Pfam" id="PF25597"/>
    </source>
</evidence>
<dbReference type="InterPro" id="IPR039537">
    <property type="entry name" value="Retrotran_Ty1/copia-like"/>
</dbReference>
<dbReference type="PANTHER" id="PTHR42648:SF31">
    <property type="entry name" value="RNA-DIRECTED DNA POLYMERASE"/>
    <property type="match status" value="1"/>
</dbReference>
<dbReference type="PANTHER" id="PTHR42648">
    <property type="entry name" value="TRANSPOSASE, PUTATIVE-RELATED"/>
    <property type="match status" value="1"/>
</dbReference>
<evidence type="ECO:0000313" key="3">
    <source>
        <dbReference type="RefSeq" id="XP_016445225.1"/>
    </source>
</evidence>
<dbReference type="OrthoDB" id="1304467at2759"/>
<dbReference type="InterPro" id="IPR036397">
    <property type="entry name" value="RNaseH_sf"/>
</dbReference>
<protein>
    <recommendedName>
        <fullName evidence="1">Retroviral polymerase SH3-like domain-containing protein</fullName>
    </recommendedName>
</protein>
<keyword evidence="2" id="KW-1185">Reference proteome</keyword>
<dbReference type="STRING" id="4097.A0A1S3XZ93"/>
<dbReference type="Pfam" id="PF25597">
    <property type="entry name" value="SH3_retrovirus"/>
    <property type="match status" value="1"/>
</dbReference>
<proteinExistence type="predicted"/>
<dbReference type="InterPro" id="IPR012337">
    <property type="entry name" value="RNaseH-like_sf"/>
</dbReference>
<name>A0A1S3XZ93_TOBAC</name>
<reference evidence="3" key="2">
    <citation type="submission" date="2025-08" db="UniProtKB">
        <authorList>
            <consortium name="RefSeq"/>
        </authorList>
    </citation>
    <scope>IDENTIFICATION</scope>
</reference>
<dbReference type="PaxDb" id="4097-A0A1S3XZ93"/>
<evidence type="ECO:0000313" key="2">
    <source>
        <dbReference type="Proteomes" id="UP000790787"/>
    </source>
</evidence>
<dbReference type="GeneID" id="107770429"/>